<dbReference type="CDD" id="cd00090">
    <property type="entry name" value="HTH_ARSR"/>
    <property type="match status" value="1"/>
</dbReference>
<evidence type="ECO:0000256" key="1">
    <source>
        <dbReference type="ARBA" id="ARBA00023015"/>
    </source>
</evidence>
<evidence type="ECO:0000313" key="6">
    <source>
        <dbReference type="Proteomes" id="UP000050509"/>
    </source>
</evidence>
<accession>A0A0P9D8P2</accession>
<reference evidence="5 6" key="1">
    <citation type="submission" date="2015-09" db="EMBL/GenBank/DDBJ databases">
        <title>Draft genome sequence of Kouleothrix aurantiaca JCM 19913.</title>
        <authorList>
            <person name="Hemp J."/>
        </authorList>
    </citation>
    <scope>NUCLEOTIDE SEQUENCE [LARGE SCALE GENOMIC DNA]</scope>
    <source>
        <strain evidence="5 6">COM-B</strain>
    </source>
</reference>
<dbReference type="InterPro" id="IPR051081">
    <property type="entry name" value="HTH_MetalResp_TranReg"/>
</dbReference>
<sequence length="114" mass="13009">MARLATTTDVFNAVAEPGRRAIVNLLAEGERSVNEIVEALGMKQPQVSKHLRVLKEVGLVSARGAGQQRLYRLNAQNLKPLYDWVKPFEHMWSERFDRLADYLEQMKQQEGNDA</sequence>
<dbReference type="GO" id="GO:0003700">
    <property type="term" value="F:DNA-binding transcription factor activity"/>
    <property type="evidence" value="ECO:0007669"/>
    <property type="project" value="InterPro"/>
</dbReference>
<dbReference type="InterPro" id="IPR011991">
    <property type="entry name" value="ArsR-like_HTH"/>
</dbReference>
<evidence type="ECO:0000256" key="3">
    <source>
        <dbReference type="ARBA" id="ARBA00023163"/>
    </source>
</evidence>
<dbReference type="PANTHER" id="PTHR33154">
    <property type="entry name" value="TRANSCRIPTIONAL REGULATOR, ARSR FAMILY"/>
    <property type="match status" value="1"/>
</dbReference>
<name>A0A0P9D8P2_9CHLR</name>
<proteinExistence type="predicted"/>
<keyword evidence="6" id="KW-1185">Reference proteome</keyword>
<dbReference type="PRINTS" id="PR00778">
    <property type="entry name" value="HTHARSR"/>
</dbReference>
<protein>
    <submittedName>
        <fullName evidence="5">Transcriptional regulator</fullName>
    </submittedName>
</protein>
<dbReference type="InterPro" id="IPR036388">
    <property type="entry name" value="WH-like_DNA-bd_sf"/>
</dbReference>
<dbReference type="SMART" id="SM00418">
    <property type="entry name" value="HTH_ARSR"/>
    <property type="match status" value="1"/>
</dbReference>
<dbReference type="EMBL" id="LJCR01000781">
    <property type="protein sequence ID" value="KPV51776.1"/>
    <property type="molecule type" value="Genomic_DNA"/>
</dbReference>
<dbReference type="Proteomes" id="UP000050509">
    <property type="component" value="Unassembled WGS sequence"/>
</dbReference>
<dbReference type="Gene3D" id="1.10.10.10">
    <property type="entry name" value="Winged helix-like DNA-binding domain superfamily/Winged helix DNA-binding domain"/>
    <property type="match status" value="1"/>
</dbReference>
<dbReference type="InterPro" id="IPR036390">
    <property type="entry name" value="WH_DNA-bd_sf"/>
</dbReference>
<dbReference type="SUPFAM" id="SSF46785">
    <property type="entry name" value="Winged helix' DNA-binding domain"/>
    <property type="match status" value="1"/>
</dbReference>
<evidence type="ECO:0000259" key="4">
    <source>
        <dbReference type="PROSITE" id="PS50987"/>
    </source>
</evidence>
<evidence type="ECO:0000256" key="2">
    <source>
        <dbReference type="ARBA" id="ARBA00023125"/>
    </source>
</evidence>
<feature type="domain" description="HTH arsR-type" evidence="4">
    <location>
        <begin position="1"/>
        <end position="93"/>
    </location>
</feature>
<dbReference type="InterPro" id="IPR001845">
    <property type="entry name" value="HTH_ArsR_DNA-bd_dom"/>
</dbReference>
<keyword evidence="1" id="KW-0805">Transcription regulation</keyword>
<dbReference type="PANTHER" id="PTHR33154:SF33">
    <property type="entry name" value="TRANSCRIPTIONAL REPRESSOR SDPR"/>
    <property type="match status" value="1"/>
</dbReference>
<dbReference type="GO" id="GO:0003677">
    <property type="term" value="F:DNA binding"/>
    <property type="evidence" value="ECO:0007669"/>
    <property type="project" value="UniProtKB-KW"/>
</dbReference>
<organism evidence="5 6">
    <name type="scientific">Kouleothrix aurantiaca</name>
    <dbReference type="NCBI Taxonomy" id="186479"/>
    <lineage>
        <taxon>Bacteria</taxon>
        <taxon>Bacillati</taxon>
        <taxon>Chloroflexota</taxon>
        <taxon>Chloroflexia</taxon>
        <taxon>Chloroflexales</taxon>
        <taxon>Roseiflexineae</taxon>
        <taxon>Roseiflexaceae</taxon>
        <taxon>Kouleothrix</taxon>
    </lineage>
</organism>
<dbReference type="AlphaFoldDB" id="A0A0P9D8P2"/>
<comment type="caution">
    <text evidence="5">The sequence shown here is derived from an EMBL/GenBank/DDBJ whole genome shotgun (WGS) entry which is preliminary data.</text>
</comment>
<dbReference type="Pfam" id="PF01022">
    <property type="entry name" value="HTH_5"/>
    <property type="match status" value="1"/>
</dbReference>
<keyword evidence="3" id="KW-0804">Transcription</keyword>
<dbReference type="PATRIC" id="fig|186479.3.peg.10152"/>
<gene>
    <name evidence="5" type="ORF">SE17_19300</name>
</gene>
<keyword evidence="2" id="KW-0238">DNA-binding</keyword>
<dbReference type="PROSITE" id="PS50987">
    <property type="entry name" value="HTH_ARSR_2"/>
    <property type="match status" value="1"/>
</dbReference>
<evidence type="ECO:0000313" key="5">
    <source>
        <dbReference type="EMBL" id="KPV51776.1"/>
    </source>
</evidence>
<dbReference type="NCBIfam" id="NF033788">
    <property type="entry name" value="HTH_metalloreg"/>
    <property type="match status" value="1"/>
</dbReference>